<dbReference type="AlphaFoldDB" id="A0A9X1LK72"/>
<organism evidence="1 2">
    <name type="scientific">Christiangramia sediminis</name>
    <dbReference type="NCBI Taxonomy" id="2881336"/>
    <lineage>
        <taxon>Bacteria</taxon>
        <taxon>Pseudomonadati</taxon>
        <taxon>Bacteroidota</taxon>
        <taxon>Flavobacteriia</taxon>
        <taxon>Flavobacteriales</taxon>
        <taxon>Flavobacteriaceae</taxon>
        <taxon>Christiangramia</taxon>
    </lineage>
</organism>
<protein>
    <submittedName>
        <fullName evidence="1">Uncharacterized protein</fullName>
    </submittedName>
</protein>
<dbReference type="RefSeq" id="WP_229341154.1">
    <property type="nucleotide sequence ID" value="NZ_JAJBZG010000005.1"/>
</dbReference>
<comment type="caution">
    <text evidence="1">The sequence shown here is derived from an EMBL/GenBank/DDBJ whole genome shotgun (WGS) entry which is preliminary data.</text>
</comment>
<name>A0A9X1LK72_9FLAO</name>
<dbReference type="PROSITE" id="PS51257">
    <property type="entry name" value="PROKAR_LIPOPROTEIN"/>
    <property type="match status" value="1"/>
</dbReference>
<evidence type="ECO:0000313" key="1">
    <source>
        <dbReference type="EMBL" id="MCB7481847.1"/>
    </source>
</evidence>
<proteinExistence type="predicted"/>
<gene>
    <name evidence="1" type="ORF">LGQ90_11290</name>
</gene>
<dbReference type="Proteomes" id="UP001139414">
    <property type="component" value="Unassembled WGS sequence"/>
</dbReference>
<accession>A0A9X1LK72</accession>
<evidence type="ECO:0000313" key="2">
    <source>
        <dbReference type="Proteomes" id="UP001139414"/>
    </source>
</evidence>
<sequence length="152" mass="16712">MKKIVFALVTLIAMSSCSIDDDNSNTSYEFAEITDFEFPEFFEAGKSYDLKLTYQLPSTCHTFAGFDGGREDLNSNEIFIYALTSFDPNETGCDSSNDTDLTSAGTIRGFNISANVDEDEIFIFNLWTGEDANGDPVFTTVEVPVGETAETP</sequence>
<keyword evidence="2" id="KW-1185">Reference proteome</keyword>
<reference evidence="1" key="1">
    <citation type="submission" date="2021-10" db="EMBL/GenBank/DDBJ databases">
        <title>Gramella sp. ASW11-100T, isolated from marine sediment.</title>
        <authorList>
            <person name="Xia C."/>
        </authorList>
    </citation>
    <scope>NUCLEOTIDE SEQUENCE</scope>
    <source>
        <strain evidence="1">ASW11-100</strain>
    </source>
</reference>
<dbReference type="EMBL" id="JAJBZG010000005">
    <property type="protein sequence ID" value="MCB7481847.1"/>
    <property type="molecule type" value="Genomic_DNA"/>
</dbReference>